<accession>A0ACC0AYP4</accession>
<evidence type="ECO:0000313" key="1">
    <source>
        <dbReference type="EMBL" id="KAI5665736.1"/>
    </source>
</evidence>
<dbReference type="Proteomes" id="UP001060085">
    <property type="component" value="Linkage Group LG04"/>
</dbReference>
<gene>
    <name evidence="1" type="ORF">M9H77_15589</name>
</gene>
<evidence type="ECO:0000313" key="2">
    <source>
        <dbReference type="Proteomes" id="UP001060085"/>
    </source>
</evidence>
<organism evidence="1 2">
    <name type="scientific">Catharanthus roseus</name>
    <name type="common">Madagascar periwinkle</name>
    <name type="synonym">Vinca rosea</name>
    <dbReference type="NCBI Taxonomy" id="4058"/>
    <lineage>
        <taxon>Eukaryota</taxon>
        <taxon>Viridiplantae</taxon>
        <taxon>Streptophyta</taxon>
        <taxon>Embryophyta</taxon>
        <taxon>Tracheophyta</taxon>
        <taxon>Spermatophyta</taxon>
        <taxon>Magnoliopsida</taxon>
        <taxon>eudicotyledons</taxon>
        <taxon>Gunneridae</taxon>
        <taxon>Pentapetalae</taxon>
        <taxon>asterids</taxon>
        <taxon>lamiids</taxon>
        <taxon>Gentianales</taxon>
        <taxon>Apocynaceae</taxon>
        <taxon>Rauvolfioideae</taxon>
        <taxon>Vinceae</taxon>
        <taxon>Catharanthinae</taxon>
        <taxon>Catharanthus</taxon>
    </lineage>
</organism>
<keyword evidence="2" id="KW-1185">Reference proteome</keyword>
<reference evidence="2" key="1">
    <citation type="journal article" date="2023" name="Nat. Plants">
        <title>Single-cell RNA sequencing provides a high-resolution roadmap for understanding the multicellular compartmentation of specialized metabolism.</title>
        <authorList>
            <person name="Sun S."/>
            <person name="Shen X."/>
            <person name="Li Y."/>
            <person name="Li Y."/>
            <person name="Wang S."/>
            <person name="Li R."/>
            <person name="Zhang H."/>
            <person name="Shen G."/>
            <person name="Guo B."/>
            <person name="Wei J."/>
            <person name="Xu J."/>
            <person name="St-Pierre B."/>
            <person name="Chen S."/>
            <person name="Sun C."/>
        </authorList>
    </citation>
    <scope>NUCLEOTIDE SEQUENCE [LARGE SCALE GENOMIC DNA]</scope>
</reference>
<comment type="caution">
    <text evidence="1">The sequence shown here is derived from an EMBL/GenBank/DDBJ whole genome shotgun (WGS) entry which is preliminary data.</text>
</comment>
<protein>
    <submittedName>
        <fullName evidence="1">Uncharacterized protein</fullName>
    </submittedName>
</protein>
<dbReference type="EMBL" id="CM044704">
    <property type="protein sequence ID" value="KAI5665736.1"/>
    <property type="molecule type" value="Genomic_DNA"/>
</dbReference>
<proteinExistence type="predicted"/>
<name>A0ACC0AYP4_CATRO</name>
<sequence>MSAKIISSLTEENRELQKQIGCMNGIFQLFDRHYFITGRRANAGHNQRRLLQGANHNKESKAAAENATEKNLDVAQKDKPRVSAESPRTSSSCSSSLDHNKTAQYGLPPSNPRNSFESPTRTPLQQKSPSLHSSQQSVDLRDVIKDSMHREPRVLSVKTVNKDEGRGQTFKHIDSPRPLQQLKSGQQRISRLDASIRTVGRPQEVTRSSREEIDSSLRHAQKDLPRFSYDGRETRDAFKGMTKLKELPRLSLDSRESSLRSSISESRLNFLLRDLKRDHGNTNQKLNTNPEPGSNKRSSNVVVKLMGLEPLPDSNSRNEGEGTKLHSYPDRDLGMRSSVKESDRNSKPAAFLPQIAQKDPVTSQSRNTHLVTKPTSNSKFPLEPAPWRQPHANQDTPKKTAKNDNGCASPHASSTVYGEIEKRISELEFRKSGKDLRALKQILEAMQKSRKRLEIQNGEEADLESETSMSSSDFTRGNQDTAASQCNQNFRLAQSRGSNSPKRLNSSIITSNRARPTNSSSSDATTTDASGLHRLQTQHTLYRREDSIDKLSPRNRALKDTSHGKSCEDKKIIQKTLKTGQTSREPQLVKSENYAAFGRSSGSVSPRFQGMKQVIDKQSHKTNSSFELSKGRKKSSKSPTESNCSSRNLSPPSSILQRRSHKVISNNDTRNFSHQGDTASVQSESNSSLTSQIETEVTSTESSAEINAKPQFQPKGRDLTARLSENMTFSELSIQATEQPSPVSVLDATFYGEDSPSPVKKIPTVFQDYVIPEPDEAEWHLDNPDHLSDIRRSKIACDFNQKKLENVEHLIHKLRPLSSTHDESSMDKIATLCKSPNPDHKYITKLLLASGLINDLSTFSTAIQLHSSGHLINPNLFHILEVTDQLVNPEESRKVTPPKPDQKLHRKILFDTINEILVRKLAYESPFLLKRRSKSGHELLKDLFSEIDRIQATPDCGLEDDDDFASILNTDLMQQPDEWADCRGEIPALVLDIERLIFKDLITEVLTDEGVGLRDWPRRHCRKLYTEG</sequence>